<protein>
    <submittedName>
        <fullName evidence="1">Uncharacterized protein</fullName>
    </submittedName>
</protein>
<organism evidence="1 2">
    <name type="scientific">Haemaphysalis longicornis</name>
    <name type="common">Bush tick</name>
    <dbReference type="NCBI Taxonomy" id="44386"/>
    <lineage>
        <taxon>Eukaryota</taxon>
        <taxon>Metazoa</taxon>
        <taxon>Ecdysozoa</taxon>
        <taxon>Arthropoda</taxon>
        <taxon>Chelicerata</taxon>
        <taxon>Arachnida</taxon>
        <taxon>Acari</taxon>
        <taxon>Parasitiformes</taxon>
        <taxon>Ixodida</taxon>
        <taxon>Ixodoidea</taxon>
        <taxon>Ixodidae</taxon>
        <taxon>Haemaphysalinae</taxon>
        <taxon>Haemaphysalis</taxon>
    </lineage>
</organism>
<reference evidence="1 2" key="1">
    <citation type="journal article" date="2020" name="Cell">
        <title>Large-Scale Comparative Analyses of Tick Genomes Elucidate Their Genetic Diversity and Vector Capacities.</title>
        <authorList>
            <consortium name="Tick Genome and Microbiome Consortium (TIGMIC)"/>
            <person name="Jia N."/>
            <person name="Wang J."/>
            <person name="Shi W."/>
            <person name="Du L."/>
            <person name="Sun Y."/>
            <person name="Zhan W."/>
            <person name="Jiang J.F."/>
            <person name="Wang Q."/>
            <person name="Zhang B."/>
            <person name="Ji P."/>
            <person name="Bell-Sakyi L."/>
            <person name="Cui X.M."/>
            <person name="Yuan T.T."/>
            <person name="Jiang B.G."/>
            <person name="Yang W.F."/>
            <person name="Lam T.T."/>
            <person name="Chang Q.C."/>
            <person name="Ding S.J."/>
            <person name="Wang X.J."/>
            <person name="Zhu J.G."/>
            <person name="Ruan X.D."/>
            <person name="Zhao L."/>
            <person name="Wei J.T."/>
            <person name="Ye R.Z."/>
            <person name="Que T.C."/>
            <person name="Du C.H."/>
            <person name="Zhou Y.H."/>
            <person name="Cheng J.X."/>
            <person name="Dai P.F."/>
            <person name="Guo W.B."/>
            <person name="Han X.H."/>
            <person name="Huang E.J."/>
            <person name="Li L.F."/>
            <person name="Wei W."/>
            <person name="Gao Y.C."/>
            <person name="Liu J.Z."/>
            <person name="Shao H.Z."/>
            <person name="Wang X."/>
            <person name="Wang C.C."/>
            <person name="Yang T.C."/>
            <person name="Huo Q.B."/>
            <person name="Li W."/>
            <person name="Chen H.Y."/>
            <person name="Chen S.E."/>
            <person name="Zhou L.G."/>
            <person name="Ni X.B."/>
            <person name="Tian J.H."/>
            <person name="Sheng Y."/>
            <person name="Liu T."/>
            <person name="Pan Y.S."/>
            <person name="Xia L.Y."/>
            <person name="Li J."/>
            <person name="Zhao F."/>
            <person name="Cao W.C."/>
        </authorList>
    </citation>
    <scope>NUCLEOTIDE SEQUENCE [LARGE SCALE GENOMIC DNA]</scope>
    <source>
        <strain evidence="1">HaeL-2018</strain>
    </source>
</reference>
<evidence type="ECO:0000313" key="2">
    <source>
        <dbReference type="Proteomes" id="UP000821853"/>
    </source>
</evidence>
<comment type="caution">
    <text evidence="1">The sequence shown here is derived from an EMBL/GenBank/DDBJ whole genome shotgun (WGS) entry which is preliminary data.</text>
</comment>
<dbReference type="AlphaFoldDB" id="A0A9J6FEI4"/>
<dbReference type="VEuPathDB" id="VectorBase:HLOH_049922"/>
<proteinExistence type="predicted"/>
<sequence>MSACFVDTNGRIADLYNRRALMESSCRPVAPDLTAPIVLSTPVLPQLATQQQCVSLRPPVFGGSTSWAAFRIQFESVAVASGWSLTDQARVLVAQLRPPASDVLEYLPEYTRLDYPRLITPWKTALATPVSSSYILPS</sequence>
<keyword evidence="2" id="KW-1185">Reference proteome</keyword>
<name>A0A9J6FEI4_HAELO</name>
<dbReference type="OrthoDB" id="6537796at2759"/>
<evidence type="ECO:0000313" key="1">
    <source>
        <dbReference type="EMBL" id="KAH9361442.1"/>
    </source>
</evidence>
<dbReference type="Proteomes" id="UP000821853">
    <property type="component" value="Chromosome 1"/>
</dbReference>
<accession>A0A9J6FEI4</accession>
<gene>
    <name evidence="1" type="ORF">HPB48_003884</name>
</gene>
<dbReference type="EMBL" id="JABSTR010000001">
    <property type="protein sequence ID" value="KAH9361442.1"/>
    <property type="molecule type" value="Genomic_DNA"/>
</dbReference>